<evidence type="ECO:0000256" key="2">
    <source>
        <dbReference type="ARBA" id="ARBA00022448"/>
    </source>
</evidence>
<name>A0A644V597_9ZZZZ</name>
<dbReference type="Gene3D" id="2.40.170.20">
    <property type="entry name" value="TonB-dependent receptor, beta-barrel domain"/>
    <property type="match status" value="1"/>
</dbReference>
<evidence type="ECO:0000256" key="1">
    <source>
        <dbReference type="ARBA" id="ARBA00004571"/>
    </source>
</evidence>
<reference evidence="8" key="1">
    <citation type="submission" date="2019-08" db="EMBL/GenBank/DDBJ databases">
        <authorList>
            <person name="Kucharzyk K."/>
            <person name="Murdoch R.W."/>
            <person name="Higgins S."/>
            <person name="Loffler F."/>
        </authorList>
    </citation>
    <scope>NUCLEOTIDE SEQUENCE</scope>
</reference>
<dbReference type="InterPro" id="IPR036942">
    <property type="entry name" value="Beta-barrel_TonB_sf"/>
</dbReference>
<evidence type="ECO:0000256" key="6">
    <source>
        <dbReference type="ARBA" id="ARBA00023237"/>
    </source>
</evidence>
<dbReference type="PANTHER" id="PTHR30069:SF29">
    <property type="entry name" value="HEMOGLOBIN AND HEMOGLOBIN-HAPTOGLOBIN-BINDING PROTEIN 1-RELATED"/>
    <property type="match status" value="1"/>
</dbReference>
<dbReference type="InterPro" id="IPR037066">
    <property type="entry name" value="Plug_dom_sf"/>
</dbReference>
<proteinExistence type="predicted"/>
<sequence>MKEEIMRQKQNTFPGAIAGGIVLLLLTGATTAVATTYKTASAESYLTTPALSHLNQDTTQDTTRLIRLMYLSDSTLSSNLGEVVLTASFLSEKRSPLRLATVNREIIERRSAGVTYPELVKDIPGIYATSESGSYGDARLNIRGFKQENISVMLNGIPISGLVTGNMFWNNWLGLSDATQAIQVQKGIGGSMLSDNSVGGTINIITTSPSAESSVTTSLFYTSYGQGKSSLSLNSGALKGGWNISLMGSYAFGKGYVEHTDVSSWAYMLNISKRINERHSLLLTALGSPEKHEQRSARMSYEEFEKYGSKYNKNWGYMRPGEPYNLSKNFYHKPYITLHHFYRPSRRVELATSAYISSGNGGGRWSESKGRRIIDFIKDGQIDWRGAIAANRNPDGSSSSILSDYLAGHTQTGIKSNLTIEGKNGFSYVGGLHYQFYSTWEKERITDLLGGDFWYEDYQNKSLAGVAGRDPVKKTGDMIRTDNGKIISHMTAYAMTTYSKGGWEARAGASVMGSTNSRWDRYNYIDDIHSGTATALGYSVKGGALYKLSGRTSLYLNGAAYSRVPYSDIFFSSGNNTITENVKNERNFLAETGVRYLFDRGSFEATAYSALWKNKSILSDPYKQQMDDLPHKYVVQGLDALHYGIEADILYRPAGWAELRGFLSLGNWRWKNDVSAIIYDTYSGLEMGKINVYSDGLAVGDAPQTQVGASALIKLGRKLELMADWKFNSRLYADFDPVSRRDPSDRENSYRMPDYHLLNATLSWRENIGKSKLTLYLSVNNLLNSTYIERGRDGRDHSADTFTGYWGFGINGNLGVRLAIF</sequence>
<dbReference type="PROSITE" id="PS52016">
    <property type="entry name" value="TONB_DEPENDENT_REC_3"/>
    <property type="match status" value="1"/>
</dbReference>
<evidence type="ECO:0000256" key="3">
    <source>
        <dbReference type="ARBA" id="ARBA00022692"/>
    </source>
</evidence>
<dbReference type="InterPro" id="IPR039426">
    <property type="entry name" value="TonB-dep_rcpt-like"/>
</dbReference>
<dbReference type="GO" id="GO:0009279">
    <property type="term" value="C:cell outer membrane"/>
    <property type="evidence" value="ECO:0007669"/>
    <property type="project" value="UniProtKB-SubCell"/>
</dbReference>
<evidence type="ECO:0000256" key="5">
    <source>
        <dbReference type="ARBA" id="ARBA00023136"/>
    </source>
</evidence>
<keyword evidence="3" id="KW-0812">Transmembrane</keyword>
<evidence type="ECO:0000259" key="7">
    <source>
        <dbReference type="Pfam" id="PF07715"/>
    </source>
</evidence>
<comment type="caution">
    <text evidence="8">The sequence shown here is derived from an EMBL/GenBank/DDBJ whole genome shotgun (WGS) entry which is preliminary data.</text>
</comment>
<gene>
    <name evidence="8" type="primary">btuB_32</name>
    <name evidence="8" type="ORF">SDC9_32351</name>
</gene>
<keyword evidence="5" id="KW-0472">Membrane</keyword>
<keyword evidence="2" id="KW-0813">Transport</keyword>
<accession>A0A644V597</accession>
<keyword evidence="4" id="KW-0732">Signal</keyword>
<organism evidence="8">
    <name type="scientific">bioreactor metagenome</name>
    <dbReference type="NCBI Taxonomy" id="1076179"/>
    <lineage>
        <taxon>unclassified sequences</taxon>
        <taxon>metagenomes</taxon>
        <taxon>ecological metagenomes</taxon>
    </lineage>
</organism>
<evidence type="ECO:0000313" key="8">
    <source>
        <dbReference type="EMBL" id="MPL86371.1"/>
    </source>
</evidence>
<dbReference type="EMBL" id="VSSQ01000221">
    <property type="protein sequence ID" value="MPL86371.1"/>
    <property type="molecule type" value="Genomic_DNA"/>
</dbReference>
<dbReference type="InterPro" id="IPR012910">
    <property type="entry name" value="Plug_dom"/>
</dbReference>
<dbReference type="AlphaFoldDB" id="A0A644V597"/>
<comment type="subcellular location">
    <subcellularLocation>
        <location evidence="1">Cell outer membrane</location>
        <topology evidence="1">Multi-pass membrane protein</topology>
    </subcellularLocation>
</comment>
<dbReference type="GO" id="GO:0015344">
    <property type="term" value="F:siderophore uptake transmembrane transporter activity"/>
    <property type="evidence" value="ECO:0007669"/>
    <property type="project" value="TreeGrafter"/>
</dbReference>
<feature type="domain" description="TonB-dependent receptor plug" evidence="7">
    <location>
        <begin position="94"/>
        <end position="201"/>
    </location>
</feature>
<protein>
    <submittedName>
        <fullName evidence="8">Vitamin B12 transporter BtuB</fullName>
    </submittedName>
</protein>
<dbReference type="Pfam" id="PF07715">
    <property type="entry name" value="Plug"/>
    <property type="match status" value="1"/>
</dbReference>
<dbReference type="GO" id="GO:0044718">
    <property type="term" value="P:siderophore transmembrane transport"/>
    <property type="evidence" value="ECO:0007669"/>
    <property type="project" value="TreeGrafter"/>
</dbReference>
<dbReference type="SUPFAM" id="SSF56935">
    <property type="entry name" value="Porins"/>
    <property type="match status" value="1"/>
</dbReference>
<keyword evidence="6" id="KW-0998">Cell outer membrane</keyword>
<dbReference type="PANTHER" id="PTHR30069">
    <property type="entry name" value="TONB-DEPENDENT OUTER MEMBRANE RECEPTOR"/>
    <property type="match status" value="1"/>
</dbReference>
<evidence type="ECO:0000256" key="4">
    <source>
        <dbReference type="ARBA" id="ARBA00022729"/>
    </source>
</evidence>
<dbReference type="Gene3D" id="2.170.130.10">
    <property type="entry name" value="TonB-dependent receptor, plug domain"/>
    <property type="match status" value="1"/>
</dbReference>